<accession>A0A518E0T5</accession>
<feature type="transmembrane region" description="Helical" evidence="1">
    <location>
        <begin position="204"/>
        <end position="226"/>
    </location>
</feature>
<evidence type="ECO:0000256" key="1">
    <source>
        <dbReference type="SAM" id="Phobius"/>
    </source>
</evidence>
<keyword evidence="1" id="KW-1133">Transmembrane helix</keyword>
<evidence type="ECO:0000313" key="3">
    <source>
        <dbReference type="Proteomes" id="UP000317648"/>
    </source>
</evidence>
<feature type="transmembrane region" description="Helical" evidence="1">
    <location>
        <begin position="238"/>
        <end position="259"/>
    </location>
</feature>
<dbReference type="RefSeq" id="WP_197442618.1">
    <property type="nucleotide sequence ID" value="NZ_CP036433.1"/>
</dbReference>
<gene>
    <name evidence="2" type="ORF">Pla8534_55460</name>
</gene>
<protein>
    <recommendedName>
        <fullName evidence="4">Type IV leader peptidase family protein</fullName>
    </recommendedName>
</protein>
<keyword evidence="3" id="KW-1185">Reference proteome</keyword>
<dbReference type="KEGG" id="lcre:Pla8534_55460"/>
<keyword evidence="1" id="KW-0812">Transmembrane</keyword>
<dbReference type="Gene3D" id="1.20.120.1220">
    <property type="match status" value="1"/>
</dbReference>
<keyword evidence="1" id="KW-0472">Membrane</keyword>
<evidence type="ECO:0008006" key="4">
    <source>
        <dbReference type="Google" id="ProtNLM"/>
    </source>
</evidence>
<sequence length="260" mass="27425">MPTPADLPLPAPAFWPAESRRKAWLIALCAPLLTVPLGAGLLWNVLPYPWGTATGLTFAVFLLVCLWTDSVWHKVFNWATYPALGWALLLNVGGSLQAAYGSPSLGTEEAAAALTADLLGEVVGPVAWGTIGLAASLLGAGCLFGLMTFISMLARCGGGDIKMATVMGAFLGWRTGVLAICLGYLLAGLASLGLLLWHVGLFRLVRFAVLRIGYALVPMLVVRPQLQADALLRRPIPVGAYFSAGSVLAQVSVLAEIVWL</sequence>
<dbReference type="Proteomes" id="UP000317648">
    <property type="component" value="Chromosome"/>
</dbReference>
<name>A0A518E0T5_9BACT</name>
<evidence type="ECO:0000313" key="2">
    <source>
        <dbReference type="EMBL" id="QDU97693.1"/>
    </source>
</evidence>
<feature type="transmembrane region" description="Helical" evidence="1">
    <location>
        <begin position="23"/>
        <end position="42"/>
    </location>
</feature>
<feature type="transmembrane region" description="Helical" evidence="1">
    <location>
        <begin position="175"/>
        <end position="198"/>
    </location>
</feature>
<dbReference type="AlphaFoldDB" id="A0A518E0T5"/>
<feature type="transmembrane region" description="Helical" evidence="1">
    <location>
        <begin position="126"/>
        <end position="154"/>
    </location>
</feature>
<proteinExistence type="predicted"/>
<dbReference type="EMBL" id="CP036433">
    <property type="protein sequence ID" value="QDU97693.1"/>
    <property type="molecule type" value="Genomic_DNA"/>
</dbReference>
<feature type="transmembrane region" description="Helical" evidence="1">
    <location>
        <begin position="48"/>
        <end position="67"/>
    </location>
</feature>
<reference evidence="2 3" key="1">
    <citation type="submission" date="2019-02" db="EMBL/GenBank/DDBJ databases">
        <title>Deep-cultivation of Planctomycetes and their phenomic and genomic characterization uncovers novel biology.</title>
        <authorList>
            <person name="Wiegand S."/>
            <person name="Jogler M."/>
            <person name="Boedeker C."/>
            <person name="Pinto D."/>
            <person name="Vollmers J."/>
            <person name="Rivas-Marin E."/>
            <person name="Kohn T."/>
            <person name="Peeters S.H."/>
            <person name="Heuer A."/>
            <person name="Rast P."/>
            <person name="Oberbeckmann S."/>
            <person name="Bunk B."/>
            <person name="Jeske O."/>
            <person name="Meyerdierks A."/>
            <person name="Storesund J.E."/>
            <person name="Kallscheuer N."/>
            <person name="Luecker S."/>
            <person name="Lage O.M."/>
            <person name="Pohl T."/>
            <person name="Merkel B.J."/>
            <person name="Hornburger P."/>
            <person name="Mueller R.-W."/>
            <person name="Bruemmer F."/>
            <person name="Labrenz M."/>
            <person name="Spormann A.M."/>
            <person name="Op den Camp H."/>
            <person name="Overmann J."/>
            <person name="Amann R."/>
            <person name="Jetten M.S.M."/>
            <person name="Mascher T."/>
            <person name="Medema M.H."/>
            <person name="Devos D.P."/>
            <person name="Kaster A.-K."/>
            <person name="Ovreas L."/>
            <person name="Rohde M."/>
            <person name="Galperin M.Y."/>
            <person name="Jogler C."/>
        </authorList>
    </citation>
    <scope>NUCLEOTIDE SEQUENCE [LARGE SCALE GENOMIC DNA]</scope>
    <source>
        <strain evidence="2 3">Pla85_3_4</strain>
    </source>
</reference>
<organism evidence="2 3">
    <name type="scientific">Lignipirellula cremea</name>
    <dbReference type="NCBI Taxonomy" id="2528010"/>
    <lineage>
        <taxon>Bacteria</taxon>
        <taxon>Pseudomonadati</taxon>
        <taxon>Planctomycetota</taxon>
        <taxon>Planctomycetia</taxon>
        <taxon>Pirellulales</taxon>
        <taxon>Pirellulaceae</taxon>
        <taxon>Lignipirellula</taxon>
    </lineage>
</organism>